<protein>
    <submittedName>
        <fullName evidence="2">Uncharacterized protein</fullName>
    </submittedName>
</protein>
<dbReference type="EMBL" id="KV009437">
    <property type="protein sequence ID" value="KZV29195.1"/>
    <property type="molecule type" value="Genomic_DNA"/>
</dbReference>
<organism evidence="2 3">
    <name type="scientific">Dorcoceras hygrometricum</name>
    <dbReference type="NCBI Taxonomy" id="472368"/>
    <lineage>
        <taxon>Eukaryota</taxon>
        <taxon>Viridiplantae</taxon>
        <taxon>Streptophyta</taxon>
        <taxon>Embryophyta</taxon>
        <taxon>Tracheophyta</taxon>
        <taxon>Spermatophyta</taxon>
        <taxon>Magnoliopsida</taxon>
        <taxon>eudicotyledons</taxon>
        <taxon>Gunneridae</taxon>
        <taxon>Pentapetalae</taxon>
        <taxon>asterids</taxon>
        <taxon>lamiids</taxon>
        <taxon>Lamiales</taxon>
        <taxon>Gesneriaceae</taxon>
        <taxon>Didymocarpoideae</taxon>
        <taxon>Trichosporeae</taxon>
        <taxon>Loxocarpinae</taxon>
        <taxon>Dorcoceras</taxon>
    </lineage>
</organism>
<sequence>MGFVSIWELPTRLNSRYQMQNIAQPAVSQLMRYKMSNTKHMQRSKAYTAASIITHAQSKAVKQVHIRTSSLLSYNYNHEVPSNIDLTPAKPNTDTSSGTVAQKLRIGSYALNQICPTLLTQHKALNKAQDYRREMSRESLQLNASSQKCNNEASQQEEYSATTPTSVGAIYHQQSEKIRFGEQ</sequence>
<dbReference type="AlphaFoldDB" id="A0A2Z7B5X4"/>
<name>A0A2Z7B5X4_9LAMI</name>
<feature type="region of interest" description="Disordered" evidence="1">
    <location>
        <begin position="131"/>
        <end position="183"/>
    </location>
</feature>
<gene>
    <name evidence="2" type="ORF">F511_35941</name>
</gene>
<reference evidence="2 3" key="1">
    <citation type="journal article" date="2015" name="Proc. Natl. Acad. Sci. U.S.A.">
        <title>The resurrection genome of Boea hygrometrica: A blueprint for survival of dehydration.</title>
        <authorList>
            <person name="Xiao L."/>
            <person name="Yang G."/>
            <person name="Zhang L."/>
            <person name="Yang X."/>
            <person name="Zhao S."/>
            <person name="Ji Z."/>
            <person name="Zhou Q."/>
            <person name="Hu M."/>
            <person name="Wang Y."/>
            <person name="Chen M."/>
            <person name="Xu Y."/>
            <person name="Jin H."/>
            <person name="Xiao X."/>
            <person name="Hu G."/>
            <person name="Bao F."/>
            <person name="Hu Y."/>
            <person name="Wan P."/>
            <person name="Li L."/>
            <person name="Deng X."/>
            <person name="Kuang T."/>
            <person name="Xiang C."/>
            <person name="Zhu J.K."/>
            <person name="Oliver M.J."/>
            <person name="He Y."/>
        </authorList>
    </citation>
    <scope>NUCLEOTIDE SEQUENCE [LARGE SCALE GENOMIC DNA]</scope>
    <source>
        <strain evidence="3">cv. XS01</strain>
    </source>
</reference>
<evidence type="ECO:0000256" key="1">
    <source>
        <dbReference type="SAM" id="MobiDB-lite"/>
    </source>
</evidence>
<evidence type="ECO:0000313" key="3">
    <source>
        <dbReference type="Proteomes" id="UP000250235"/>
    </source>
</evidence>
<accession>A0A2Z7B5X4</accession>
<feature type="compositionally biased region" description="Polar residues" evidence="1">
    <location>
        <begin position="138"/>
        <end position="166"/>
    </location>
</feature>
<keyword evidence="3" id="KW-1185">Reference proteome</keyword>
<proteinExistence type="predicted"/>
<feature type="compositionally biased region" description="Basic and acidic residues" evidence="1">
    <location>
        <begin position="174"/>
        <end position="183"/>
    </location>
</feature>
<evidence type="ECO:0000313" key="2">
    <source>
        <dbReference type="EMBL" id="KZV29195.1"/>
    </source>
</evidence>
<dbReference type="Proteomes" id="UP000250235">
    <property type="component" value="Unassembled WGS sequence"/>
</dbReference>